<evidence type="ECO:0000259" key="2">
    <source>
        <dbReference type="Pfam" id="PF18540"/>
    </source>
</evidence>
<feature type="domain" description="DUF5626" evidence="2">
    <location>
        <begin position="55"/>
        <end position="164"/>
    </location>
</feature>
<keyword evidence="4" id="KW-1185">Reference proteome</keyword>
<evidence type="ECO:0000256" key="1">
    <source>
        <dbReference type="SAM" id="SignalP"/>
    </source>
</evidence>
<sequence>MIISTRKFIKKLTASLLFIAVVMSFGVQSAFAESNSPKATVKNNVVTFSNLDQLKANEKLTIAVVDSNGDPATITIESVDNSISRAAKSSNSWKVSYKGVVIHAYFYMTVTNNKVTNAWDYSITTLGSTYSDASLTYNSSSAKLTFTSNAYNGIASHTCWLKGTPRGTNNEVDVTYSM</sequence>
<name>A0ABV1C744_9FIRM</name>
<keyword evidence="1" id="KW-0732">Signal</keyword>
<organism evidence="3 4">
    <name type="scientific">Faecalibacterium intestinale</name>
    <dbReference type="NCBI Taxonomy" id="3133155"/>
    <lineage>
        <taxon>Bacteria</taxon>
        <taxon>Bacillati</taxon>
        <taxon>Bacillota</taxon>
        <taxon>Clostridia</taxon>
        <taxon>Eubacteriales</taxon>
        <taxon>Oscillospiraceae</taxon>
        <taxon>Faecalibacterium</taxon>
    </lineage>
</organism>
<accession>A0ABV1C744</accession>
<dbReference type="Gene3D" id="2.60.40.3860">
    <property type="match status" value="1"/>
</dbReference>
<dbReference type="Proteomes" id="UP001465119">
    <property type="component" value="Unassembled WGS sequence"/>
</dbReference>
<feature type="signal peptide" evidence="1">
    <location>
        <begin position="1"/>
        <end position="32"/>
    </location>
</feature>
<reference evidence="3 4" key="1">
    <citation type="submission" date="2024-03" db="EMBL/GenBank/DDBJ databases">
        <title>Human intestinal bacterial collection.</title>
        <authorList>
            <person name="Pauvert C."/>
            <person name="Hitch T.C.A."/>
            <person name="Clavel T."/>
        </authorList>
    </citation>
    <scope>NUCLEOTIDE SEQUENCE [LARGE SCALE GENOMIC DNA]</scope>
    <source>
        <strain evidence="3 4">CLA-AA-H281</strain>
    </source>
</reference>
<gene>
    <name evidence="3" type="ORF">WMO20_12050</name>
</gene>
<evidence type="ECO:0000313" key="3">
    <source>
        <dbReference type="EMBL" id="MEQ2386648.1"/>
    </source>
</evidence>
<proteinExistence type="predicted"/>
<comment type="caution">
    <text evidence="3">The sequence shown here is derived from an EMBL/GenBank/DDBJ whole genome shotgun (WGS) entry which is preliminary data.</text>
</comment>
<dbReference type="InterPro" id="IPR040491">
    <property type="entry name" value="DUF5626"/>
</dbReference>
<protein>
    <submittedName>
        <fullName evidence="3">DUF5626 family protein</fullName>
    </submittedName>
</protein>
<dbReference type="Pfam" id="PF18540">
    <property type="entry name" value="DUF5626"/>
    <property type="match status" value="1"/>
</dbReference>
<dbReference type="EMBL" id="JBBMEN010000022">
    <property type="protein sequence ID" value="MEQ2386648.1"/>
    <property type="molecule type" value="Genomic_DNA"/>
</dbReference>
<feature type="chain" id="PRO_5046277629" evidence="1">
    <location>
        <begin position="33"/>
        <end position="178"/>
    </location>
</feature>
<evidence type="ECO:0000313" key="4">
    <source>
        <dbReference type="Proteomes" id="UP001465119"/>
    </source>
</evidence>
<dbReference type="RefSeq" id="WP_349186998.1">
    <property type="nucleotide sequence ID" value="NZ_JBBMEN010000022.1"/>
</dbReference>